<evidence type="ECO:0008006" key="4">
    <source>
        <dbReference type="Google" id="ProtNLM"/>
    </source>
</evidence>
<evidence type="ECO:0000313" key="3">
    <source>
        <dbReference type="Proteomes" id="UP000219193"/>
    </source>
</evidence>
<reference evidence="3" key="1">
    <citation type="submission" date="2017-09" db="EMBL/GenBank/DDBJ databases">
        <authorList>
            <person name="Varghese N."/>
            <person name="Submissions S."/>
        </authorList>
    </citation>
    <scope>NUCLEOTIDE SEQUENCE [LARGE SCALE GENOMIC DNA]</scope>
    <source>
        <strain evidence="3">CGMCC 1.12641</strain>
    </source>
</reference>
<dbReference type="Proteomes" id="UP000219193">
    <property type="component" value="Unassembled WGS sequence"/>
</dbReference>
<evidence type="ECO:0000313" key="2">
    <source>
        <dbReference type="EMBL" id="SOC79798.1"/>
    </source>
</evidence>
<keyword evidence="1" id="KW-0472">Membrane</keyword>
<dbReference type="InterPro" id="IPR025356">
    <property type="entry name" value="DUF4260"/>
</dbReference>
<dbReference type="AlphaFoldDB" id="A0A285X3D4"/>
<protein>
    <recommendedName>
        <fullName evidence="4">DUF4260 domain-containing protein</fullName>
    </recommendedName>
</protein>
<proteinExistence type="predicted"/>
<dbReference type="OrthoDB" id="9813911at2"/>
<sequence length="125" mass="14462">MKTTLKLEELAMLLLGIYVFGFLYYEWWWFLVLFLAPDLGMIGYVFNNRAGAFLYNLFHHKGVAIMIYLAGFFFFVPVLQLIGVIMFSHAAFDRLLGYGLKYEKGFHYTHLGTIGKAKKEDAQLS</sequence>
<dbReference type="Pfam" id="PF14079">
    <property type="entry name" value="DUF4260"/>
    <property type="match status" value="1"/>
</dbReference>
<keyword evidence="1" id="KW-0812">Transmembrane</keyword>
<dbReference type="RefSeq" id="WP_097055501.1">
    <property type="nucleotide sequence ID" value="NZ_OCMF01000001.1"/>
</dbReference>
<dbReference type="EMBL" id="OCMF01000001">
    <property type="protein sequence ID" value="SOC79798.1"/>
    <property type="molecule type" value="Genomic_DNA"/>
</dbReference>
<keyword evidence="1" id="KW-1133">Transmembrane helix</keyword>
<name>A0A285X3D4_9FLAO</name>
<keyword evidence="3" id="KW-1185">Reference proteome</keyword>
<evidence type="ECO:0000256" key="1">
    <source>
        <dbReference type="SAM" id="Phobius"/>
    </source>
</evidence>
<organism evidence="2 3">
    <name type="scientific">Salinimicrobium sediminis</name>
    <dbReference type="NCBI Taxonomy" id="1343891"/>
    <lineage>
        <taxon>Bacteria</taxon>
        <taxon>Pseudomonadati</taxon>
        <taxon>Bacteroidota</taxon>
        <taxon>Flavobacteriia</taxon>
        <taxon>Flavobacteriales</taxon>
        <taxon>Flavobacteriaceae</taxon>
        <taxon>Salinimicrobium</taxon>
    </lineage>
</organism>
<feature type="transmembrane region" description="Helical" evidence="1">
    <location>
        <begin position="12"/>
        <end position="35"/>
    </location>
</feature>
<feature type="transmembrane region" description="Helical" evidence="1">
    <location>
        <begin position="65"/>
        <end position="92"/>
    </location>
</feature>
<accession>A0A285X3D4</accession>
<gene>
    <name evidence="2" type="ORF">SAMN06296241_1334</name>
</gene>